<evidence type="ECO:0000313" key="7">
    <source>
        <dbReference type="EMBL" id="MBC5648813.1"/>
    </source>
</evidence>
<dbReference type="SMART" id="SM00387">
    <property type="entry name" value="HATPase_c"/>
    <property type="match status" value="1"/>
</dbReference>
<dbReference type="InterPro" id="IPR004358">
    <property type="entry name" value="Sig_transdc_His_kin-like_C"/>
</dbReference>
<comment type="caution">
    <text evidence="7">The sequence shown here is derived from an EMBL/GenBank/DDBJ whole genome shotgun (WGS) entry which is preliminary data.</text>
</comment>
<gene>
    <name evidence="7" type="ORF">H8S18_10740</name>
</gene>
<dbReference type="Proteomes" id="UP000606889">
    <property type="component" value="Unassembled WGS sequence"/>
</dbReference>
<sequence length="351" mass="39737">MLSSILSFIRKRKGATHILFFVLVLFVLCSLGLFLGCELLVANSALFPDRHSFDTALDFIFFIYFAAQTGIIVFVCIKYIRPLYQSDCLIFETYDRIANSKGITRSGYSGNFYEVVDTVIRQHKDSWNRELSANLLRHKAELSQLQSQINPHFLYNTLESIRGLALMKNVPEIAEMLESLSQLFRNNTRKIGLLVPLSDEIKNVDNYILIQKFRFQDRFTFEKKIADGDRDLTKCLIPNFIIQPILENAITHGLESKPSGGKITLSIYSTQSRLLLQVSDNGSGIPDKKLRELISLLNSEKMADTADSIHVGIGIININQRIKMQYGNEYGLSIASTINVGTQVEITLPLQ</sequence>
<feature type="transmembrane region" description="Helical" evidence="5">
    <location>
        <begin position="20"/>
        <end position="47"/>
    </location>
</feature>
<dbReference type="PROSITE" id="PS50109">
    <property type="entry name" value="HIS_KIN"/>
    <property type="match status" value="1"/>
</dbReference>
<dbReference type="Pfam" id="PF02518">
    <property type="entry name" value="HATPase_c"/>
    <property type="match status" value="1"/>
</dbReference>
<evidence type="ECO:0000256" key="4">
    <source>
        <dbReference type="ARBA" id="ARBA00023012"/>
    </source>
</evidence>
<dbReference type="EMBL" id="JACOON010000005">
    <property type="protein sequence ID" value="MBC5648813.1"/>
    <property type="molecule type" value="Genomic_DNA"/>
</dbReference>
<dbReference type="RefSeq" id="WP_186858264.1">
    <property type="nucleotide sequence ID" value="NZ_JACOON010000005.1"/>
</dbReference>
<dbReference type="InterPro" id="IPR036890">
    <property type="entry name" value="HATPase_C_sf"/>
</dbReference>
<reference evidence="7 8" key="1">
    <citation type="submission" date="2020-08" db="EMBL/GenBank/DDBJ databases">
        <title>Genome public.</title>
        <authorList>
            <person name="Liu C."/>
            <person name="Sun Q."/>
        </authorList>
    </citation>
    <scope>NUCLEOTIDE SEQUENCE [LARGE SCALE GENOMIC DNA]</scope>
    <source>
        <strain evidence="7 8">NSJ-35</strain>
    </source>
</reference>
<feature type="domain" description="Histidine kinase" evidence="6">
    <location>
        <begin position="242"/>
        <end position="351"/>
    </location>
</feature>
<evidence type="ECO:0000256" key="3">
    <source>
        <dbReference type="ARBA" id="ARBA00022777"/>
    </source>
</evidence>
<dbReference type="PANTHER" id="PTHR34220">
    <property type="entry name" value="SENSOR HISTIDINE KINASE YPDA"/>
    <property type="match status" value="1"/>
</dbReference>
<name>A0ABR7EGC3_9FIRM</name>
<dbReference type="Gene3D" id="3.30.565.10">
    <property type="entry name" value="Histidine kinase-like ATPase, C-terminal domain"/>
    <property type="match status" value="1"/>
</dbReference>
<proteinExistence type="predicted"/>
<evidence type="ECO:0000259" key="6">
    <source>
        <dbReference type="PROSITE" id="PS50109"/>
    </source>
</evidence>
<keyword evidence="3 7" id="KW-0418">Kinase</keyword>
<keyword evidence="5" id="KW-1133">Transmembrane helix</keyword>
<keyword evidence="4" id="KW-0902">Two-component regulatory system</keyword>
<accession>A0ABR7EGC3</accession>
<protein>
    <recommendedName>
        <fullName evidence="2">histidine kinase</fullName>
        <ecNumber evidence="2">2.7.13.3</ecNumber>
    </recommendedName>
</protein>
<dbReference type="GO" id="GO:0016301">
    <property type="term" value="F:kinase activity"/>
    <property type="evidence" value="ECO:0007669"/>
    <property type="project" value="UniProtKB-KW"/>
</dbReference>
<organism evidence="7 8">
    <name type="scientific">Christensenella tenuis</name>
    <dbReference type="NCBI Taxonomy" id="2763033"/>
    <lineage>
        <taxon>Bacteria</taxon>
        <taxon>Bacillati</taxon>
        <taxon>Bacillota</taxon>
        <taxon>Clostridia</taxon>
        <taxon>Christensenellales</taxon>
        <taxon>Christensenellaceae</taxon>
        <taxon>Christensenella</taxon>
    </lineage>
</organism>
<dbReference type="PANTHER" id="PTHR34220:SF7">
    <property type="entry name" value="SENSOR HISTIDINE KINASE YPDA"/>
    <property type="match status" value="1"/>
</dbReference>
<feature type="transmembrane region" description="Helical" evidence="5">
    <location>
        <begin position="59"/>
        <end position="80"/>
    </location>
</feature>
<keyword evidence="3 7" id="KW-0808">Transferase</keyword>
<dbReference type="InterPro" id="IPR010559">
    <property type="entry name" value="Sig_transdc_His_kin_internal"/>
</dbReference>
<evidence type="ECO:0000256" key="1">
    <source>
        <dbReference type="ARBA" id="ARBA00000085"/>
    </source>
</evidence>
<dbReference type="InterPro" id="IPR005467">
    <property type="entry name" value="His_kinase_dom"/>
</dbReference>
<dbReference type="InterPro" id="IPR003594">
    <property type="entry name" value="HATPase_dom"/>
</dbReference>
<evidence type="ECO:0000256" key="2">
    <source>
        <dbReference type="ARBA" id="ARBA00012438"/>
    </source>
</evidence>
<dbReference type="Pfam" id="PF06580">
    <property type="entry name" value="His_kinase"/>
    <property type="match status" value="1"/>
</dbReference>
<dbReference type="InterPro" id="IPR050640">
    <property type="entry name" value="Bact_2-comp_sensor_kinase"/>
</dbReference>
<keyword evidence="5" id="KW-0812">Transmembrane</keyword>
<evidence type="ECO:0000256" key="5">
    <source>
        <dbReference type="SAM" id="Phobius"/>
    </source>
</evidence>
<keyword evidence="5" id="KW-0472">Membrane</keyword>
<keyword evidence="8" id="KW-1185">Reference proteome</keyword>
<comment type="catalytic activity">
    <reaction evidence="1">
        <text>ATP + protein L-histidine = ADP + protein N-phospho-L-histidine.</text>
        <dbReference type="EC" id="2.7.13.3"/>
    </reaction>
</comment>
<dbReference type="SUPFAM" id="SSF55874">
    <property type="entry name" value="ATPase domain of HSP90 chaperone/DNA topoisomerase II/histidine kinase"/>
    <property type="match status" value="1"/>
</dbReference>
<evidence type="ECO:0000313" key="8">
    <source>
        <dbReference type="Proteomes" id="UP000606889"/>
    </source>
</evidence>
<dbReference type="PRINTS" id="PR00344">
    <property type="entry name" value="BCTRLSENSOR"/>
</dbReference>
<dbReference type="EC" id="2.7.13.3" evidence="2"/>